<comment type="caution">
    <text evidence="3">The sequence shown here is derived from an EMBL/GenBank/DDBJ whole genome shotgun (WGS) entry which is preliminary data.</text>
</comment>
<proteinExistence type="predicted"/>
<dbReference type="HOGENOM" id="CLU_055662_0_0_1"/>
<feature type="region of interest" description="Disordered" evidence="1">
    <location>
        <begin position="386"/>
        <end position="411"/>
    </location>
</feature>
<dbReference type="AlphaFoldDB" id="A0A0A1V4S5"/>
<feature type="chain" id="PRO_5001981083" evidence="2">
    <location>
        <begin position="17"/>
        <end position="411"/>
    </location>
</feature>
<dbReference type="Proteomes" id="UP000030151">
    <property type="component" value="Unassembled WGS sequence"/>
</dbReference>
<gene>
    <name evidence="3" type="ORF">X797_002945</name>
</gene>
<dbReference type="eggNOG" id="ENOG502T4D4">
    <property type="taxonomic scope" value="Eukaryota"/>
</dbReference>
<feature type="signal peptide" evidence="2">
    <location>
        <begin position="1"/>
        <end position="16"/>
    </location>
</feature>
<organism evidence="3 4">
    <name type="scientific">Metarhizium robertsii</name>
    <dbReference type="NCBI Taxonomy" id="568076"/>
    <lineage>
        <taxon>Eukaryota</taxon>
        <taxon>Fungi</taxon>
        <taxon>Dikarya</taxon>
        <taxon>Ascomycota</taxon>
        <taxon>Pezizomycotina</taxon>
        <taxon>Sordariomycetes</taxon>
        <taxon>Hypocreomycetidae</taxon>
        <taxon>Hypocreales</taxon>
        <taxon>Clavicipitaceae</taxon>
        <taxon>Metarhizium</taxon>
    </lineage>
</organism>
<dbReference type="EMBL" id="JELW01000002">
    <property type="protein sequence ID" value="EXV05257.1"/>
    <property type="molecule type" value="Genomic_DNA"/>
</dbReference>
<dbReference type="OrthoDB" id="4936583at2759"/>
<keyword evidence="2" id="KW-0732">Signal</keyword>
<evidence type="ECO:0000256" key="2">
    <source>
        <dbReference type="SAM" id="SignalP"/>
    </source>
</evidence>
<evidence type="ECO:0000256" key="1">
    <source>
        <dbReference type="SAM" id="MobiDB-lite"/>
    </source>
</evidence>
<protein>
    <submittedName>
        <fullName evidence="3">Uncharacterized protein</fullName>
    </submittedName>
</protein>
<evidence type="ECO:0000313" key="4">
    <source>
        <dbReference type="Proteomes" id="UP000030151"/>
    </source>
</evidence>
<evidence type="ECO:0000313" key="3">
    <source>
        <dbReference type="EMBL" id="EXV05257.1"/>
    </source>
</evidence>
<name>A0A0A1V4S5_9HYPO</name>
<sequence>MKLSIRLVTLLAGVAAGSPAKADKRQAKEGADDLKAYCAEGGYEAGTVTEKQDGYERFTGTCVKKDGSNAEKFSVQLGVKFCEKLSRRFRGSGGPHNQGDYVVICGPKEDVKKPDESNGRVLLNQIIADSQGDPEKIKIFLEGLSRDAPGTLTSLHNALKAPASSTPGGLGGGTGAGIGLLTAIYDFITANAQEGGLIGPETKAGQWLRTNPIWGRSGTQPSPFGFDACCAEVELPPTQLCVPFKDESHWYWREDVKRCKSWHDRQKCDPAYAYDEATPAGKELFRACREAGTKDAASCVRPRLACESFDDKAGKFKFEYCMDDNNSSREVCKANGWVVGSGRDKTPEEIEAYKEEQKKQEEANCVSPRWVCRNIKGAFVTCIDGSEGSQTECKSNGWFPEPAPKRSDKQA</sequence>
<reference evidence="3 4" key="1">
    <citation type="submission" date="2014-02" db="EMBL/GenBank/DDBJ databases">
        <title>The genome sequence of the entomopathogenic fungus Metarhizium robertsii ARSEF 2575.</title>
        <authorList>
            <person name="Giuliano Garisto Donzelli B."/>
            <person name="Roe B.A."/>
            <person name="Macmil S.L."/>
            <person name="Krasnoff S.B."/>
            <person name="Gibson D.M."/>
        </authorList>
    </citation>
    <scope>NUCLEOTIDE SEQUENCE [LARGE SCALE GENOMIC DNA]</scope>
    <source>
        <strain evidence="3 4">ARSEF 2575</strain>
    </source>
</reference>
<accession>A0A0A1V4S5</accession>